<organism evidence="1 2">
    <name type="scientific">Favolaschia claudopus</name>
    <dbReference type="NCBI Taxonomy" id="2862362"/>
    <lineage>
        <taxon>Eukaryota</taxon>
        <taxon>Fungi</taxon>
        <taxon>Dikarya</taxon>
        <taxon>Basidiomycota</taxon>
        <taxon>Agaricomycotina</taxon>
        <taxon>Agaricomycetes</taxon>
        <taxon>Agaricomycetidae</taxon>
        <taxon>Agaricales</taxon>
        <taxon>Marasmiineae</taxon>
        <taxon>Mycenaceae</taxon>
        <taxon>Favolaschia</taxon>
    </lineage>
</organism>
<dbReference type="Proteomes" id="UP001362999">
    <property type="component" value="Unassembled WGS sequence"/>
</dbReference>
<protein>
    <submittedName>
        <fullName evidence="1">Uncharacterized protein</fullName>
    </submittedName>
</protein>
<gene>
    <name evidence="1" type="ORF">R3P38DRAFT_3262332</name>
</gene>
<sequence length="409" mass="45037">MSIGELANVWCRSVDDTPWSIDLKILRFSPQTAAQTTASRPPMPMLPLHVVPSGTIPHPPPLSAGTTTRRVTLSIDYRIPNTEGWWNNRQNRKYDTLGSSPPSLAPRFLLAVTGRPGVALSSYTPQPPPRQPYRLAENLIHHLTCFPRVPPASALTTRLRCPPLRVRALGARRSSETGSLFARVTNHRLPSLFPSPHLSLIARAAPRLPRTLAPCNDEYVFISVVSPASSLSGVYHAVQRPYRALHQTRHPACSARNPASTAATTLGFSQHITRHFKELPASRIGSPPPPNAVSLSVSGSAVPPFLRPYRIIWIESSSCRPARDYRRFSASCAFSVPSPLLCDPIPHLRVFVSHMEGRVAHLPPPPRRFAFSPLAHARGHISASFPPWTNPTLPPQAIRYPVPGLHKPF</sequence>
<dbReference type="EMBL" id="JAWWNJ010000016">
    <property type="protein sequence ID" value="KAK7040045.1"/>
    <property type="molecule type" value="Genomic_DNA"/>
</dbReference>
<name>A0AAW0CMF6_9AGAR</name>
<comment type="caution">
    <text evidence="1">The sequence shown here is derived from an EMBL/GenBank/DDBJ whole genome shotgun (WGS) entry which is preliminary data.</text>
</comment>
<reference evidence="1 2" key="1">
    <citation type="journal article" date="2024" name="J Genomics">
        <title>Draft genome sequencing and assembly of Favolaschia claudopus CIRM-BRFM 2984 isolated from oak limbs.</title>
        <authorList>
            <person name="Navarro D."/>
            <person name="Drula E."/>
            <person name="Chaduli D."/>
            <person name="Cazenave R."/>
            <person name="Ahrendt S."/>
            <person name="Wang J."/>
            <person name="Lipzen A."/>
            <person name="Daum C."/>
            <person name="Barry K."/>
            <person name="Grigoriev I.V."/>
            <person name="Favel A."/>
            <person name="Rosso M.N."/>
            <person name="Martin F."/>
        </authorList>
    </citation>
    <scope>NUCLEOTIDE SEQUENCE [LARGE SCALE GENOMIC DNA]</scope>
    <source>
        <strain evidence="1 2">CIRM-BRFM 2984</strain>
    </source>
</reference>
<evidence type="ECO:0000313" key="2">
    <source>
        <dbReference type="Proteomes" id="UP001362999"/>
    </source>
</evidence>
<evidence type="ECO:0000313" key="1">
    <source>
        <dbReference type="EMBL" id="KAK7040045.1"/>
    </source>
</evidence>
<accession>A0AAW0CMF6</accession>
<keyword evidence="2" id="KW-1185">Reference proteome</keyword>
<dbReference type="AlphaFoldDB" id="A0AAW0CMF6"/>
<proteinExistence type="predicted"/>